<dbReference type="GO" id="GO:0005886">
    <property type="term" value="C:plasma membrane"/>
    <property type="evidence" value="ECO:0007669"/>
    <property type="project" value="UniProtKB-SubCell"/>
</dbReference>
<keyword evidence="5" id="KW-0813">Transport</keyword>
<name>A0A6L9Y751_9BURK</name>
<feature type="transmembrane region" description="Helical" evidence="5">
    <location>
        <begin position="241"/>
        <end position="263"/>
    </location>
</feature>
<feature type="transmembrane region" description="Helical" evidence="5">
    <location>
        <begin position="6"/>
        <end position="30"/>
    </location>
</feature>
<dbReference type="InterPro" id="IPR010096">
    <property type="entry name" value="NADH-Q_OxRdtase_suN/2"/>
</dbReference>
<feature type="transmembrane region" description="Helical" evidence="5">
    <location>
        <begin position="130"/>
        <end position="149"/>
    </location>
</feature>
<evidence type="ECO:0000256" key="3">
    <source>
        <dbReference type="ARBA" id="ARBA00022989"/>
    </source>
</evidence>
<comment type="caution">
    <text evidence="8">The sequence shown here is derived from an EMBL/GenBank/DDBJ whole genome shotgun (WGS) entry which is preliminary data.</text>
</comment>
<dbReference type="HAMAP" id="MF_00445">
    <property type="entry name" value="NDH1_NuoN_1"/>
    <property type="match status" value="1"/>
</dbReference>
<comment type="subcellular location">
    <subcellularLocation>
        <location evidence="5">Cell membrane</location>
        <topology evidence="5">Multi-pass membrane protein</topology>
    </subcellularLocation>
    <subcellularLocation>
        <location evidence="1">Endomembrane system</location>
        <topology evidence="1">Multi-pass membrane protein</topology>
    </subcellularLocation>
    <subcellularLocation>
        <location evidence="6">Membrane</location>
        <topology evidence="6">Multi-pass membrane protein</topology>
    </subcellularLocation>
</comment>
<feature type="transmembrane region" description="Helical" evidence="5">
    <location>
        <begin position="301"/>
        <end position="322"/>
    </location>
</feature>
<gene>
    <name evidence="5 8" type="primary">nuoN</name>
    <name evidence="8" type="ORF">F9B74_04785</name>
</gene>
<evidence type="ECO:0000259" key="7">
    <source>
        <dbReference type="Pfam" id="PF00361"/>
    </source>
</evidence>
<comment type="similarity">
    <text evidence="5">Belongs to the complex I subunit 2 family.</text>
</comment>
<comment type="function">
    <text evidence="5">NDH-1 shuttles electrons from NADH, via FMN and iron-sulfur (Fe-S) centers, to quinones in the respiratory chain. The immediate electron acceptor for the enzyme in this species is believed to be ubiquinone. Couples the redox reaction to proton translocation (for every two electrons transferred, four hydrogen ions are translocated across the cytoplasmic membrane), and thus conserves the redox energy in a proton gradient.</text>
</comment>
<evidence type="ECO:0000256" key="1">
    <source>
        <dbReference type="ARBA" id="ARBA00004127"/>
    </source>
</evidence>
<feature type="transmembrane region" description="Helical" evidence="5">
    <location>
        <begin position="408"/>
        <end position="432"/>
    </location>
</feature>
<organism evidence="8 9">
    <name type="scientific">Pelistega ratti</name>
    <dbReference type="NCBI Taxonomy" id="2652177"/>
    <lineage>
        <taxon>Bacteria</taxon>
        <taxon>Pseudomonadati</taxon>
        <taxon>Pseudomonadota</taxon>
        <taxon>Betaproteobacteria</taxon>
        <taxon>Burkholderiales</taxon>
        <taxon>Alcaligenaceae</taxon>
        <taxon>Pelistega</taxon>
    </lineage>
</organism>
<evidence type="ECO:0000256" key="6">
    <source>
        <dbReference type="RuleBase" id="RU000320"/>
    </source>
</evidence>
<keyword evidence="2 5" id="KW-0812">Transmembrane</keyword>
<evidence type="ECO:0000256" key="2">
    <source>
        <dbReference type="ARBA" id="ARBA00022692"/>
    </source>
</evidence>
<comment type="catalytic activity">
    <reaction evidence="5">
        <text>a quinone + NADH + 5 H(+)(in) = a quinol + NAD(+) + 4 H(+)(out)</text>
        <dbReference type="Rhea" id="RHEA:57888"/>
        <dbReference type="ChEBI" id="CHEBI:15378"/>
        <dbReference type="ChEBI" id="CHEBI:24646"/>
        <dbReference type="ChEBI" id="CHEBI:57540"/>
        <dbReference type="ChEBI" id="CHEBI:57945"/>
        <dbReference type="ChEBI" id="CHEBI:132124"/>
    </reaction>
</comment>
<dbReference type="GO" id="GO:0008137">
    <property type="term" value="F:NADH dehydrogenase (ubiquinone) activity"/>
    <property type="evidence" value="ECO:0007669"/>
    <property type="project" value="InterPro"/>
</dbReference>
<keyword evidence="8" id="KW-0560">Oxidoreductase</keyword>
<dbReference type="RefSeq" id="WP_163764268.1">
    <property type="nucleotide sequence ID" value="NZ_JAAGYR010000007.1"/>
</dbReference>
<feature type="transmembrane region" description="Helical" evidence="5">
    <location>
        <begin position="334"/>
        <end position="356"/>
    </location>
</feature>
<dbReference type="Pfam" id="PF00361">
    <property type="entry name" value="Proton_antipo_M"/>
    <property type="match status" value="1"/>
</dbReference>
<feature type="transmembrane region" description="Helical" evidence="5">
    <location>
        <begin position="377"/>
        <end position="396"/>
    </location>
</feature>
<dbReference type="GO" id="GO:0012505">
    <property type="term" value="C:endomembrane system"/>
    <property type="evidence" value="ECO:0007669"/>
    <property type="project" value="UniProtKB-SubCell"/>
</dbReference>
<feature type="transmembrane region" description="Helical" evidence="5">
    <location>
        <begin position="275"/>
        <end position="294"/>
    </location>
</feature>
<keyword evidence="5" id="KW-1003">Cell membrane</keyword>
<dbReference type="InterPro" id="IPR001750">
    <property type="entry name" value="ND/Mrp_TM"/>
</dbReference>
<feature type="transmembrane region" description="Helical" evidence="5">
    <location>
        <begin position="161"/>
        <end position="182"/>
    </location>
</feature>
<evidence type="ECO:0000313" key="8">
    <source>
        <dbReference type="EMBL" id="NEN75644.1"/>
    </source>
</evidence>
<reference evidence="8 9" key="1">
    <citation type="submission" date="2020-02" db="EMBL/GenBank/DDBJ databases">
        <title>Pelistega sp. NLN82 were isolated from wild rodents of the Hainan Island.</title>
        <authorList>
            <person name="Niu N."/>
            <person name="Zhou J."/>
        </authorList>
    </citation>
    <scope>NUCLEOTIDE SEQUENCE [LARGE SCALE GENOMIC DNA]</scope>
    <source>
        <strain evidence="8 9">NLN82</strain>
    </source>
</reference>
<keyword evidence="9" id="KW-1185">Reference proteome</keyword>
<evidence type="ECO:0000313" key="9">
    <source>
        <dbReference type="Proteomes" id="UP000477651"/>
    </source>
</evidence>
<keyword evidence="5" id="KW-1278">Translocase</keyword>
<dbReference type="NCBIfam" id="NF004442">
    <property type="entry name" value="PRK05777.1-5"/>
    <property type="match status" value="1"/>
</dbReference>
<keyword evidence="3 5" id="KW-1133">Transmembrane helix</keyword>
<protein>
    <recommendedName>
        <fullName evidence="5">NADH-quinone oxidoreductase subunit N</fullName>
        <ecNumber evidence="5">7.1.1.-</ecNumber>
    </recommendedName>
    <alternativeName>
        <fullName evidence="5">NADH dehydrogenase I subunit N</fullName>
    </alternativeName>
    <alternativeName>
        <fullName evidence="5">NDH-1 subunit N</fullName>
    </alternativeName>
</protein>
<feature type="transmembrane region" description="Helical" evidence="5">
    <location>
        <begin position="75"/>
        <end position="94"/>
    </location>
</feature>
<dbReference type="GO" id="GO:0048038">
    <property type="term" value="F:quinone binding"/>
    <property type="evidence" value="ECO:0007669"/>
    <property type="project" value="UniProtKB-KW"/>
</dbReference>
<accession>A0A6L9Y751</accession>
<feature type="transmembrane region" description="Helical" evidence="5">
    <location>
        <begin position="106"/>
        <end position="124"/>
    </location>
</feature>
<dbReference type="EMBL" id="JAAGYR010000007">
    <property type="protein sequence ID" value="NEN75644.1"/>
    <property type="molecule type" value="Genomic_DNA"/>
</dbReference>
<evidence type="ECO:0000256" key="5">
    <source>
        <dbReference type="HAMAP-Rule" id="MF_00445"/>
    </source>
</evidence>
<sequence length="494" mass="53684">MDNQFNFILALPEIVLCILATGILLADAIFKTKDSSLSYTLSLFALVVTTIITLLQWNSGVVGTTFYSQFTIDPLAYLLKVFSYLAVLATLIYSRQYLIERQMVKGGEYYALSLFALLGQMIMISATSMLTVYLGLELMSLALYALIAVRREHLTSIESAMKYYILGSLASGFMLYGMSMVYGATGSVILSDIAQVLQNGQFNQMAFVLGVVFVVGGIAFKLGAAPFHMWIPDVYQGAPTAVTLTIAAAPKLAAFAMALRLLVEPMITLASSWQPMFIILAVLSLAIGNLTAIMQTNFKRMLAYSTISHIGFVFLGLLSGVTDSQLASGAYGSALFYMLTYILTTLASFGVILILSHQGFECEEISDLAGLNKRNPLLAFVILVLMFSLAGIPPFVGFYAKLVVLQSALAAGHITLTVVAILFSLIGAYYYLRVVKTMYFDEPAKDVHIVSNKLDFRSGVLYINGLLILLLGILPGGLLALCVQAIDASLKFPY</sequence>
<keyword evidence="4 5" id="KW-0472">Membrane</keyword>
<comment type="subunit">
    <text evidence="5">NDH-1 is composed of 14 different subunits. Subunits NuoA, H, J, K, L, M, N constitute the membrane sector of the complex.</text>
</comment>
<dbReference type="NCBIfam" id="TIGR01770">
    <property type="entry name" value="NDH_I_N"/>
    <property type="match status" value="1"/>
</dbReference>
<dbReference type="Proteomes" id="UP000477651">
    <property type="component" value="Unassembled WGS sequence"/>
</dbReference>
<dbReference type="GO" id="GO:0050136">
    <property type="term" value="F:NADH dehydrogenase (quinone) (non-electrogenic) activity"/>
    <property type="evidence" value="ECO:0007669"/>
    <property type="project" value="UniProtKB-UniRule"/>
</dbReference>
<evidence type="ECO:0000256" key="4">
    <source>
        <dbReference type="ARBA" id="ARBA00023136"/>
    </source>
</evidence>
<feature type="domain" description="NADH:quinone oxidoreductase/Mrp antiporter transmembrane" evidence="7">
    <location>
        <begin position="126"/>
        <end position="426"/>
    </location>
</feature>
<keyword evidence="5" id="KW-0874">Quinone</keyword>
<dbReference type="PANTHER" id="PTHR22773">
    <property type="entry name" value="NADH DEHYDROGENASE"/>
    <property type="match status" value="1"/>
</dbReference>
<dbReference type="AlphaFoldDB" id="A0A6L9Y751"/>
<dbReference type="GO" id="GO:0042773">
    <property type="term" value="P:ATP synthesis coupled electron transport"/>
    <property type="evidence" value="ECO:0007669"/>
    <property type="project" value="InterPro"/>
</dbReference>
<feature type="transmembrane region" description="Helical" evidence="5">
    <location>
        <begin position="202"/>
        <end position="220"/>
    </location>
</feature>
<feature type="transmembrane region" description="Helical" evidence="5">
    <location>
        <begin position="37"/>
        <end position="55"/>
    </location>
</feature>
<keyword evidence="5" id="KW-0520">NAD</keyword>
<keyword evidence="5" id="KW-0830">Ubiquinone</keyword>
<dbReference type="EC" id="7.1.1.-" evidence="5"/>
<proteinExistence type="inferred from homology"/>
<feature type="transmembrane region" description="Helical" evidence="5">
    <location>
        <begin position="461"/>
        <end position="486"/>
    </location>
</feature>